<dbReference type="InterPro" id="IPR001647">
    <property type="entry name" value="HTH_TetR"/>
</dbReference>
<gene>
    <name evidence="7" type="ORF">FB471_1919</name>
</gene>
<dbReference type="PANTHER" id="PTHR30055:SF226">
    <property type="entry name" value="HTH-TYPE TRANSCRIPTIONAL REGULATOR PKSA"/>
    <property type="match status" value="1"/>
</dbReference>
<evidence type="ECO:0000313" key="8">
    <source>
        <dbReference type="Proteomes" id="UP000320876"/>
    </source>
</evidence>
<dbReference type="SUPFAM" id="SSF48498">
    <property type="entry name" value="Tetracyclin repressor-like, C-terminal domain"/>
    <property type="match status" value="1"/>
</dbReference>
<name>A0A542DGM6_AMYCI</name>
<feature type="DNA-binding region" description="H-T-H motif" evidence="5">
    <location>
        <begin position="31"/>
        <end position="50"/>
    </location>
</feature>
<dbReference type="GO" id="GO:0003700">
    <property type="term" value="F:DNA-binding transcription factor activity"/>
    <property type="evidence" value="ECO:0007669"/>
    <property type="project" value="TreeGrafter"/>
</dbReference>
<keyword evidence="2" id="KW-0805">Transcription regulation</keyword>
<dbReference type="PRINTS" id="PR00455">
    <property type="entry name" value="HTHTETR"/>
</dbReference>
<comment type="caution">
    <text evidence="7">The sequence shown here is derived from an EMBL/GenBank/DDBJ whole genome shotgun (WGS) entry which is preliminary data.</text>
</comment>
<keyword evidence="3 5" id="KW-0238">DNA-binding</keyword>
<dbReference type="AlphaFoldDB" id="A0A542DGM6"/>
<evidence type="ECO:0000313" key="7">
    <source>
        <dbReference type="EMBL" id="TQJ02200.1"/>
    </source>
</evidence>
<feature type="domain" description="HTH tetR-type" evidence="6">
    <location>
        <begin position="8"/>
        <end position="68"/>
    </location>
</feature>
<dbReference type="PANTHER" id="PTHR30055">
    <property type="entry name" value="HTH-TYPE TRANSCRIPTIONAL REGULATOR RUTR"/>
    <property type="match status" value="1"/>
</dbReference>
<dbReference type="PROSITE" id="PS50977">
    <property type="entry name" value="HTH_TETR_2"/>
    <property type="match status" value="1"/>
</dbReference>
<keyword evidence="1" id="KW-0678">Repressor</keyword>
<dbReference type="SUPFAM" id="SSF46689">
    <property type="entry name" value="Homeodomain-like"/>
    <property type="match status" value="1"/>
</dbReference>
<dbReference type="Gene3D" id="1.10.357.10">
    <property type="entry name" value="Tetracycline Repressor, domain 2"/>
    <property type="match status" value="1"/>
</dbReference>
<dbReference type="EMBL" id="VFML01000001">
    <property type="protein sequence ID" value="TQJ02200.1"/>
    <property type="molecule type" value="Genomic_DNA"/>
</dbReference>
<accession>A0A542DGM6</accession>
<dbReference type="Pfam" id="PF13977">
    <property type="entry name" value="TetR_C_6"/>
    <property type="match status" value="1"/>
</dbReference>
<dbReference type="OrthoDB" id="3288227at2"/>
<proteinExistence type="predicted"/>
<dbReference type="GO" id="GO:0000976">
    <property type="term" value="F:transcription cis-regulatory region binding"/>
    <property type="evidence" value="ECO:0007669"/>
    <property type="project" value="TreeGrafter"/>
</dbReference>
<evidence type="ECO:0000259" key="6">
    <source>
        <dbReference type="PROSITE" id="PS50977"/>
    </source>
</evidence>
<evidence type="ECO:0000256" key="2">
    <source>
        <dbReference type="ARBA" id="ARBA00023015"/>
    </source>
</evidence>
<reference evidence="7 8" key="1">
    <citation type="submission" date="2019-06" db="EMBL/GenBank/DDBJ databases">
        <title>Sequencing the genomes of 1000 actinobacteria strains.</title>
        <authorList>
            <person name="Klenk H.-P."/>
        </authorList>
    </citation>
    <scope>NUCLEOTIDE SEQUENCE [LARGE SCALE GENOMIC DNA]</scope>
    <source>
        <strain evidence="7 8">DSM 45679</strain>
    </source>
</reference>
<dbReference type="InterPro" id="IPR050109">
    <property type="entry name" value="HTH-type_TetR-like_transc_reg"/>
</dbReference>
<evidence type="ECO:0000256" key="4">
    <source>
        <dbReference type="ARBA" id="ARBA00023163"/>
    </source>
</evidence>
<dbReference type="InterPro" id="IPR036271">
    <property type="entry name" value="Tet_transcr_reg_TetR-rel_C_sf"/>
</dbReference>
<protein>
    <submittedName>
        <fullName evidence="7">TetR family transcriptional regulator</fullName>
    </submittedName>
</protein>
<evidence type="ECO:0000256" key="1">
    <source>
        <dbReference type="ARBA" id="ARBA00022491"/>
    </source>
</evidence>
<dbReference type="RefSeq" id="WP_141997016.1">
    <property type="nucleotide sequence ID" value="NZ_VFML01000001.1"/>
</dbReference>
<evidence type="ECO:0000256" key="3">
    <source>
        <dbReference type="ARBA" id="ARBA00023125"/>
    </source>
</evidence>
<organism evidence="7 8">
    <name type="scientific">Amycolatopsis cihanbeyliensis</name>
    <dbReference type="NCBI Taxonomy" id="1128664"/>
    <lineage>
        <taxon>Bacteria</taxon>
        <taxon>Bacillati</taxon>
        <taxon>Actinomycetota</taxon>
        <taxon>Actinomycetes</taxon>
        <taxon>Pseudonocardiales</taxon>
        <taxon>Pseudonocardiaceae</taxon>
        <taxon>Amycolatopsis</taxon>
    </lineage>
</organism>
<dbReference type="InterPro" id="IPR039538">
    <property type="entry name" value="BetI_C"/>
</dbReference>
<evidence type="ECO:0000256" key="5">
    <source>
        <dbReference type="PROSITE-ProRule" id="PRU00335"/>
    </source>
</evidence>
<dbReference type="Proteomes" id="UP000320876">
    <property type="component" value="Unassembled WGS sequence"/>
</dbReference>
<dbReference type="Pfam" id="PF00440">
    <property type="entry name" value="TetR_N"/>
    <property type="match status" value="1"/>
</dbReference>
<dbReference type="InterPro" id="IPR009057">
    <property type="entry name" value="Homeodomain-like_sf"/>
</dbReference>
<keyword evidence="8" id="KW-1185">Reference proteome</keyword>
<keyword evidence="4" id="KW-0804">Transcription</keyword>
<sequence length="209" mass="22644">MPRRTRDPEGRRRIIAAAWRLVARQGAQATTMRGIAEEAGVSTGSVTHYFTDKAEVLGSVLRYNNRRAAERIGAACTGKRGLEAVAATAQALVPGDQDRLDTWTVWLAFWGHRPAHQNTAREGGEAGYGALRGWLRHGFTEAIADREIPTDADVEHELERLLVLIGGLGLMTGGSTALLGEVRQRSQRMLTEHLSALAGRLRTPGVTAG</sequence>